<proteinExistence type="predicted"/>
<reference evidence="1" key="1">
    <citation type="journal article" date="2019" name="Sci. Rep.">
        <title>Draft genome of Tanacetum cinerariifolium, the natural source of mosquito coil.</title>
        <authorList>
            <person name="Yamashiro T."/>
            <person name="Shiraishi A."/>
            <person name="Satake H."/>
            <person name="Nakayama K."/>
        </authorList>
    </citation>
    <scope>NUCLEOTIDE SEQUENCE</scope>
</reference>
<organism evidence="1">
    <name type="scientific">Tanacetum cinerariifolium</name>
    <name type="common">Dalmatian daisy</name>
    <name type="synonym">Chrysanthemum cinerariifolium</name>
    <dbReference type="NCBI Taxonomy" id="118510"/>
    <lineage>
        <taxon>Eukaryota</taxon>
        <taxon>Viridiplantae</taxon>
        <taxon>Streptophyta</taxon>
        <taxon>Embryophyta</taxon>
        <taxon>Tracheophyta</taxon>
        <taxon>Spermatophyta</taxon>
        <taxon>Magnoliopsida</taxon>
        <taxon>eudicotyledons</taxon>
        <taxon>Gunneridae</taxon>
        <taxon>Pentapetalae</taxon>
        <taxon>asterids</taxon>
        <taxon>campanulids</taxon>
        <taxon>Asterales</taxon>
        <taxon>Asteraceae</taxon>
        <taxon>Asteroideae</taxon>
        <taxon>Anthemideae</taxon>
        <taxon>Anthemidinae</taxon>
        <taxon>Tanacetum</taxon>
    </lineage>
</organism>
<gene>
    <name evidence="1" type="ORF">Tci_029648</name>
</gene>
<evidence type="ECO:0008006" key="2">
    <source>
        <dbReference type="Google" id="ProtNLM"/>
    </source>
</evidence>
<protein>
    <recommendedName>
        <fullName evidence="2">Reverse transcriptase domain-containing protein</fullName>
    </recommendedName>
</protein>
<name>A0A6L2L934_TANCI</name>
<evidence type="ECO:0000313" key="1">
    <source>
        <dbReference type="EMBL" id="GEU57670.1"/>
    </source>
</evidence>
<accession>A0A6L2L934</accession>
<dbReference type="EMBL" id="BKCJ010003871">
    <property type="protein sequence ID" value="GEU57670.1"/>
    <property type="molecule type" value="Genomic_DNA"/>
</dbReference>
<dbReference type="AlphaFoldDB" id="A0A6L2L934"/>
<sequence length="463" mass="52277">MCEMVGQLIQKKQEKKQIQEDQMANAQYWKIPACYDDDDDYNFAIIPNEPIDSLIMEDEHLNTIPTTESDEFIKSSVEDLVPNPSESEGKNGCNLPACFTTFSNILFDAEYEFDSVNDQSLSDEDFPEEIFSNPLFEEEINSMRIDLHHFNVESDLIESLLNHDSSIIPSSSKIDSLLDEFAGELTLLKSILPGIDETDCHPENEIRLTKRLLYDNSFPQIDSFFNPDDPMPSCIKEDDDDSMDILILKELPSNYSLSLLVNESFHFDIPSSSRPPAKPPDGNTWILKIKMMGDVSDQKVPIPGLTITLVSNQEKSPDLLSHRGLENFQPSAECPMMIHGKNIPILDAAEIVIPEVEEIEDDNLREKLLNVHLLIANIEALKDNPNQSSDCKTKSSSTSLNSLLEETNTFHNSLPEFENFYFDLGEISSGSTTTHSDISLPDYEAFYFDDDHIKEISSGRPTT</sequence>
<comment type="caution">
    <text evidence="1">The sequence shown here is derived from an EMBL/GenBank/DDBJ whole genome shotgun (WGS) entry which is preliminary data.</text>
</comment>